<feature type="domain" description="Prenylcysteine lyase" evidence="8">
    <location>
        <begin position="135"/>
        <end position="415"/>
    </location>
</feature>
<evidence type="ECO:0000313" key="10">
    <source>
        <dbReference type="Proteomes" id="UP001374579"/>
    </source>
</evidence>
<evidence type="ECO:0000313" key="9">
    <source>
        <dbReference type="EMBL" id="KAK7098693.1"/>
    </source>
</evidence>
<evidence type="ECO:0000256" key="6">
    <source>
        <dbReference type="ARBA" id="ARBA00023002"/>
    </source>
</evidence>
<dbReference type="InterPro" id="IPR017046">
    <property type="entry name" value="Prenylcysteine_Oxase1"/>
</dbReference>
<protein>
    <recommendedName>
        <fullName evidence="8">Prenylcysteine lyase domain-containing protein</fullName>
    </recommendedName>
</protein>
<keyword evidence="5" id="KW-0274">FAD</keyword>
<dbReference type="GO" id="GO:0030328">
    <property type="term" value="P:prenylcysteine catabolic process"/>
    <property type="evidence" value="ECO:0007669"/>
    <property type="project" value="InterPro"/>
</dbReference>
<accession>A0AAN9B3Y2</accession>
<evidence type="ECO:0000256" key="5">
    <source>
        <dbReference type="ARBA" id="ARBA00022827"/>
    </source>
</evidence>
<proteinExistence type="inferred from homology"/>
<comment type="similarity">
    <text evidence="2">Belongs to the prenylcysteine oxidase family.</text>
</comment>
<dbReference type="GO" id="GO:0001735">
    <property type="term" value="F:prenylcysteine oxidase activity"/>
    <property type="evidence" value="ECO:0007669"/>
    <property type="project" value="InterPro"/>
</dbReference>
<organism evidence="9 10">
    <name type="scientific">Littorina saxatilis</name>
    <dbReference type="NCBI Taxonomy" id="31220"/>
    <lineage>
        <taxon>Eukaryota</taxon>
        <taxon>Metazoa</taxon>
        <taxon>Spiralia</taxon>
        <taxon>Lophotrochozoa</taxon>
        <taxon>Mollusca</taxon>
        <taxon>Gastropoda</taxon>
        <taxon>Caenogastropoda</taxon>
        <taxon>Littorinimorpha</taxon>
        <taxon>Littorinoidea</taxon>
        <taxon>Littorinidae</taxon>
        <taxon>Littorina</taxon>
    </lineage>
</organism>
<name>A0AAN9B3Y2_9CAEN</name>
<dbReference type="PANTHER" id="PTHR15944:SF0">
    <property type="entry name" value="PRENYLCYSTEINE LYASE DOMAIN-CONTAINING PROTEIN"/>
    <property type="match status" value="1"/>
</dbReference>
<evidence type="ECO:0000259" key="8">
    <source>
        <dbReference type="Pfam" id="PF07156"/>
    </source>
</evidence>
<keyword evidence="7" id="KW-0325">Glycoprotein</keyword>
<evidence type="ECO:0000256" key="7">
    <source>
        <dbReference type="ARBA" id="ARBA00023180"/>
    </source>
</evidence>
<dbReference type="AlphaFoldDB" id="A0AAN9B3Y2"/>
<reference evidence="9 10" key="1">
    <citation type="submission" date="2024-02" db="EMBL/GenBank/DDBJ databases">
        <title>Chromosome-scale genome assembly of the rough periwinkle Littorina saxatilis.</title>
        <authorList>
            <person name="De Jode A."/>
            <person name="Faria R."/>
            <person name="Formenti G."/>
            <person name="Sims Y."/>
            <person name="Smith T.P."/>
            <person name="Tracey A."/>
            <person name="Wood J.M.D."/>
            <person name="Zagrodzka Z.B."/>
            <person name="Johannesson K."/>
            <person name="Butlin R.K."/>
            <person name="Leder E.H."/>
        </authorList>
    </citation>
    <scope>NUCLEOTIDE SEQUENCE [LARGE SCALE GENOMIC DNA]</scope>
    <source>
        <strain evidence="9">Snail1</strain>
        <tissue evidence="9">Muscle</tissue>
    </source>
</reference>
<comment type="cofactor">
    <cofactor evidence="1">
        <name>FAD</name>
        <dbReference type="ChEBI" id="CHEBI:57692"/>
    </cofactor>
</comment>
<keyword evidence="6" id="KW-0560">Oxidoreductase</keyword>
<evidence type="ECO:0000256" key="3">
    <source>
        <dbReference type="ARBA" id="ARBA00022630"/>
    </source>
</evidence>
<evidence type="ECO:0000256" key="4">
    <source>
        <dbReference type="ARBA" id="ARBA00022729"/>
    </source>
</evidence>
<dbReference type="GO" id="GO:0030327">
    <property type="term" value="P:prenylated protein catabolic process"/>
    <property type="evidence" value="ECO:0007669"/>
    <property type="project" value="TreeGrafter"/>
</dbReference>
<dbReference type="SUPFAM" id="SSF51905">
    <property type="entry name" value="FAD/NAD(P)-binding domain"/>
    <property type="match status" value="1"/>
</dbReference>
<dbReference type="Gene3D" id="3.50.50.60">
    <property type="entry name" value="FAD/NAD(P)-binding domain"/>
    <property type="match status" value="1"/>
</dbReference>
<comment type="caution">
    <text evidence="9">The sequence shown here is derived from an EMBL/GenBank/DDBJ whole genome shotgun (WGS) entry which is preliminary data.</text>
</comment>
<dbReference type="Pfam" id="PF13450">
    <property type="entry name" value="NAD_binding_8"/>
    <property type="match status" value="1"/>
</dbReference>
<sequence>MFSTPVLSFMLQWNAAKASCKLLPVLHASLHTGTEANETCKCGIIGGGLSGTSAAYYLRQLWGDKPLHVDIFEPQRVGGRLALVNVDGQDYEAGGAIIHPRNWHMAFFADHFGLGRRTINKRTHGLYNNEKGLYFQTSPWAFLSNSKVKSRYGGDIERFHNLVADTLLSFDRIYEHLYKIEAFTTVENLLRSMDERFLEQIHTTAAVMFKDAGFSDRFINEIVKGSLITNYSQTLHAPAFLSSISMAGAEPGSWSIQGGLRRLPEKFLEVSGATLIPGEVTHVFQKQSPNRTVSYEVGYKKAEHETGREKYDIIIIATPLDPGREKQIHFEDFPGGLDLPKIPYHPLQVLFTHGKMNESFFGKKSVPTHIMATETDVFFNRMAKQSPVNSGGVEEKEGYGVWKLYLNKTPTEEQVRAQS</sequence>
<evidence type="ECO:0000256" key="2">
    <source>
        <dbReference type="ARBA" id="ARBA00009967"/>
    </source>
</evidence>
<keyword evidence="10" id="KW-1185">Reference proteome</keyword>
<evidence type="ECO:0000256" key="1">
    <source>
        <dbReference type="ARBA" id="ARBA00001974"/>
    </source>
</evidence>
<gene>
    <name evidence="9" type="ORF">V1264_002938</name>
</gene>
<dbReference type="Pfam" id="PF07156">
    <property type="entry name" value="Prenylcys_lyase"/>
    <property type="match status" value="1"/>
</dbReference>
<keyword evidence="4" id="KW-0732">Signal</keyword>
<dbReference type="Proteomes" id="UP001374579">
    <property type="component" value="Unassembled WGS sequence"/>
</dbReference>
<dbReference type="PANTHER" id="PTHR15944">
    <property type="entry name" value="FARNESYLCYSTEINE LYASE"/>
    <property type="match status" value="1"/>
</dbReference>
<dbReference type="EMBL" id="JBAMIC010000012">
    <property type="protein sequence ID" value="KAK7098693.1"/>
    <property type="molecule type" value="Genomic_DNA"/>
</dbReference>
<dbReference type="InterPro" id="IPR010795">
    <property type="entry name" value="Prenylcys_lyase"/>
</dbReference>
<keyword evidence="3" id="KW-0285">Flavoprotein</keyword>
<dbReference type="InterPro" id="IPR036188">
    <property type="entry name" value="FAD/NAD-bd_sf"/>
</dbReference>